<organism evidence="5 6">
    <name type="scientific">Nesidiocoris tenuis</name>
    <dbReference type="NCBI Taxonomy" id="355587"/>
    <lineage>
        <taxon>Eukaryota</taxon>
        <taxon>Metazoa</taxon>
        <taxon>Ecdysozoa</taxon>
        <taxon>Arthropoda</taxon>
        <taxon>Hexapoda</taxon>
        <taxon>Insecta</taxon>
        <taxon>Pterygota</taxon>
        <taxon>Neoptera</taxon>
        <taxon>Paraneoptera</taxon>
        <taxon>Hemiptera</taxon>
        <taxon>Heteroptera</taxon>
        <taxon>Panheteroptera</taxon>
        <taxon>Cimicomorpha</taxon>
        <taxon>Miridae</taxon>
        <taxon>Dicyphina</taxon>
        <taxon>Nesidiocoris</taxon>
    </lineage>
</organism>
<evidence type="ECO:0000313" key="5">
    <source>
        <dbReference type="EMBL" id="BES95109.1"/>
    </source>
</evidence>
<keyword evidence="1 2" id="KW-0694">RNA-binding</keyword>
<accession>A0ABN7ASD2</accession>
<evidence type="ECO:0000256" key="2">
    <source>
        <dbReference type="PROSITE-ProRule" id="PRU00176"/>
    </source>
</evidence>
<dbReference type="PANTHER" id="PTHR12566:SF9">
    <property type="entry name" value="CYTOPLASMIC POLYADENYLATION ELEMENT-BINDING PROTEIN 1"/>
    <property type="match status" value="1"/>
</dbReference>
<dbReference type="SMART" id="SM00360">
    <property type="entry name" value="RRM"/>
    <property type="match status" value="2"/>
</dbReference>
<dbReference type="InterPro" id="IPR000504">
    <property type="entry name" value="RRM_dom"/>
</dbReference>
<dbReference type="Proteomes" id="UP001307889">
    <property type="component" value="Chromosome 6"/>
</dbReference>
<dbReference type="PROSITE" id="PS50102">
    <property type="entry name" value="RRM"/>
    <property type="match status" value="1"/>
</dbReference>
<sequence length="595" mass="66963">MNTDQQMQGRADGSSLVFHREDDNNNNYCWTSGNWNRNNSTPLTPPTGDSYVESLSDLLSMPTSSRTGDHLPHLYQLRSPADPMMPTCQSAEFLPWGSSLFENTPPAYSEPASDFLSMPRGNLIGNSNSINTQFGGQAIDANTSNQALGMRFGTYQHFDPQPMSANRKVVRPPSTAPTYYQMGPIQRPDHSVSEDSFSEQCSSSGVMSYSQMSTTNTSTPEKTLNELHYPSSSARLPPGSNAGVQGNNQAWVNIQNLYALQQRQHQQEYEPQSQNRFFERPGRMMLWAQPNNNDVDLFYQDRSERDSAALASFSENRDEPCTWAGELPSIKNYKYPVTFSCKLFLGGLPWDISEVALIQAFRKFGPVKVEWPKKDGPKEPKGFAYLILESEKKVRALMESCTYNFAKAGQFYKISSRKLKFKETQVEVIPWVISDSNYAKVSQKLDPHKTVFVGALHGMIHAEGLAYIMSELFGPVVYAGLDTDKHKYPIGAGRVTFASKSSYMKAVLTAFVEVKTSKFSKKIQINPYLEDSPCSACSVQQGPYFCRSIECFKYFCRACWRWQHSSEAMRSHLPLTRGSKNHVVKSSSAIDFIWD</sequence>
<feature type="compositionally biased region" description="Low complexity" evidence="3">
    <location>
        <begin position="194"/>
        <end position="213"/>
    </location>
</feature>
<feature type="domain" description="RRM" evidence="4">
    <location>
        <begin position="341"/>
        <end position="426"/>
    </location>
</feature>
<dbReference type="Gene3D" id="4.10.640.40">
    <property type="entry name" value="Cytoplasmic polyadenylation element-binding protein, ZZ domain"/>
    <property type="match status" value="1"/>
</dbReference>
<evidence type="ECO:0000259" key="4">
    <source>
        <dbReference type="PROSITE" id="PS50102"/>
    </source>
</evidence>
<name>A0ABN7ASD2_9HEMI</name>
<gene>
    <name evidence="5" type="ORF">NTJ_07919</name>
</gene>
<dbReference type="InterPro" id="IPR035979">
    <property type="entry name" value="RBD_domain_sf"/>
</dbReference>
<keyword evidence="6" id="KW-1185">Reference proteome</keyword>
<dbReference type="InterPro" id="IPR032296">
    <property type="entry name" value="CEBP_ZZ"/>
</dbReference>
<dbReference type="Gene3D" id="3.30.70.330">
    <property type="match status" value="2"/>
</dbReference>
<evidence type="ECO:0000256" key="3">
    <source>
        <dbReference type="SAM" id="MobiDB-lite"/>
    </source>
</evidence>
<dbReference type="CDD" id="cd12725">
    <property type="entry name" value="RRM2_CPEB1"/>
    <property type="match status" value="1"/>
</dbReference>
<evidence type="ECO:0000313" key="6">
    <source>
        <dbReference type="Proteomes" id="UP001307889"/>
    </source>
</evidence>
<dbReference type="InterPro" id="IPR012677">
    <property type="entry name" value="Nucleotide-bd_a/b_plait_sf"/>
</dbReference>
<evidence type="ECO:0000256" key="1">
    <source>
        <dbReference type="ARBA" id="ARBA00022884"/>
    </source>
</evidence>
<dbReference type="CDD" id="cd19757">
    <property type="entry name" value="Bbox1"/>
    <property type="match status" value="1"/>
</dbReference>
<feature type="region of interest" description="Disordered" evidence="3">
    <location>
        <begin position="164"/>
        <end position="223"/>
    </location>
</feature>
<protein>
    <recommendedName>
        <fullName evidence="4">RRM domain-containing protein</fullName>
    </recommendedName>
</protein>
<reference evidence="5 6" key="1">
    <citation type="submission" date="2023-09" db="EMBL/GenBank/DDBJ databases">
        <title>Nesidiocoris tenuis whole genome shotgun sequence.</title>
        <authorList>
            <person name="Shibata T."/>
            <person name="Shimoda M."/>
            <person name="Kobayashi T."/>
            <person name="Uehara T."/>
        </authorList>
    </citation>
    <scope>NUCLEOTIDE SEQUENCE [LARGE SCALE GENOMIC DNA]</scope>
    <source>
        <strain evidence="5 6">Japan</strain>
    </source>
</reference>
<dbReference type="PANTHER" id="PTHR12566">
    <property type="entry name" value="CYTOPLASMIC POLYADENYLATION ELEMENT BINDING PROTEIN CPEB"/>
    <property type="match status" value="1"/>
</dbReference>
<proteinExistence type="predicted"/>
<dbReference type="SUPFAM" id="SSF54928">
    <property type="entry name" value="RNA-binding domain, RBD"/>
    <property type="match status" value="1"/>
</dbReference>
<dbReference type="InterPro" id="IPR038446">
    <property type="entry name" value="CEBP_ZZ_sf"/>
</dbReference>
<dbReference type="InterPro" id="IPR034819">
    <property type="entry name" value="CPEB"/>
</dbReference>
<dbReference type="Pfam" id="PF16367">
    <property type="entry name" value="RRM_7"/>
    <property type="match status" value="1"/>
</dbReference>
<dbReference type="Pfam" id="PF16366">
    <property type="entry name" value="CEBP_ZZ"/>
    <property type="match status" value="1"/>
</dbReference>
<dbReference type="EMBL" id="AP028914">
    <property type="protein sequence ID" value="BES95109.1"/>
    <property type="molecule type" value="Genomic_DNA"/>
</dbReference>